<feature type="compositionally biased region" description="Basic and acidic residues" evidence="2">
    <location>
        <begin position="295"/>
        <end position="304"/>
    </location>
</feature>
<comment type="caution">
    <text evidence="3">The sequence shown here is derived from an EMBL/GenBank/DDBJ whole genome shotgun (WGS) entry which is preliminary data.</text>
</comment>
<dbReference type="PANTHER" id="PTHR45532">
    <property type="entry name" value="WD REPEAT-CONTAINING PROTEIN 97"/>
    <property type="match status" value="1"/>
</dbReference>
<keyword evidence="1" id="KW-0853">WD repeat</keyword>
<proteinExistence type="predicted"/>
<dbReference type="Gene3D" id="2.130.10.10">
    <property type="entry name" value="YVTN repeat-like/Quinoprotein amine dehydrogenase"/>
    <property type="match status" value="1"/>
</dbReference>
<dbReference type="EMBL" id="VJMH01002495">
    <property type="protein sequence ID" value="KAF0708559.1"/>
    <property type="molecule type" value="Genomic_DNA"/>
</dbReference>
<evidence type="ECO:0000256" key="1">
    <source>
        <dbReference type="PROSITE-ProRule" id="PRU00221"/>
    </source>
</evidence>
<accession>A0A6A4ZBY5</accession>
<organism evidence="3">
    <name type="scientific">Aphanomyces stellatus</name>
    <dbReference type="NCBI Taxonomy" id="120398"/>
    <lineage>
        <taxon>Eukaryota</taxon>
        <taxon>Sar</taxon>
        <taxon>Stramenopiles</taxon>
        <taxon>Oomycota</taxon>
        <taxon>Saprolegniomycetes</taxon>
        <taxon>Saprolegniales</taxon>
        <taxon>Verrucalvaceae</taxon>
        <taxon>Aphanomyces</taxon>
    </lineage>
</organism>
<dbReference type="PROSITE" id="PS50082">
    <property type="entry name" value="WD_REPEATS_2"/>
    <property type="match status" value="1"/>
</dbReference>
<feature type="region of interest" description="Disordered" evidence="2">
    <location>
        <begin position="265"/>
        <end position="352"/>
    </location>
</feature>
<feature type="non-terminal residue" evidence="3">
    <location>
        <position position="1"/>
    </location>
</feature>
<dbReference type="InterPro" id="IPR015943">
    <property type="entry name" value="WD40/YVTN_repeat-like_dom_sf"/>
</dbReference>
<feature type="repeat" description="WD" evidence="1">
    <location>
        <begin position="163"/>
        <end position="195"/>
    </location>
</feature>
<dbReference type="SUPFAM" id="SSF50978">
    <property type="entry name" value="WD40 repeat-like"/>
    <property type="match status" value="1"/>
</dbReference>
<feature type="region of interest" description="Disordered" evidence="2">
    <location>
        <begin position="385"/>
        <end position="440"/>
    </location>
</feature>
<evidence type="ECO:0000256" key="2">
    <source>
        <dbReference type="SAM" id="MobiDB-lite"/>
    </source>
</evidence>
<gene>
    <name evidence="3" type="ORF">As57867_006288</name>
</gene>
<evidence type="ECO:0000313" key="3">
    <source>
        <dbReference type="EMBL" id="KAF0708559.1"/>
    </source>
</evidence>
<dbReference type="InterPro" id="IPR001680">
    <property type="entry name" value="WD40_rpt"/>
</dbReference>
<feature type="compositionally biased region" description="Low complexity" evidence="2">
    <location>
        <begin position="419"/>
        <end position="440"/>
    </location>
</feature>
<protein>
    <submittedName>
        <fullName evidence="3">Uncharacterized protein</fullName>
    </submittedName>
</protein>
<dbReference type="PROSITE" id="PS50294">
    <property type="entry name" value="WD_REPEATS_REGION"/>
    <property type="match status" value="1"/>
</dbReference>
<name>A0A6A4ZBY5_9STRA</name>
<reference evidence="3" key="1">
    <citation type="submission" date="2019-06" db="EMBL/GenBank/DDBJ databases">
        <title>Genomics analysis of Aphanomyces spp. identifies a new class of oomycete effector associated with host adaptation.</title>
        <authorList>
            <person name="Gaulin E."/>
        </authorList>
    </citation>
    <scope>NUCLEOTIDE SEQUENCE</scope>
    <source>
        <strain evidence="3">CBS 578.67</strain>
    </source>
</reference>
<sequence length="477" mass="52014">CLAACLAAPHFYAKPRHSQATSRHRMNSLVDLVRQNNATQTSVDDAVAAWLVCGTDKGELLFSSTLHSSLDEAVVQQAHPSAVTMLNFTSAATETLVSFGLDKAFCFWRMTPRVTRVGTLTMGDVPSCIQVAPTSQLVLCGFEDGRVDLVDFADTEPLMYSSDQNHAALVTAADFADTLNIVVSTSFDMTIKVWDQLKTLLRDVQMATPLTSLCFINNRGDAFVGIHAKMFSIAAADISRGRRRTGPDSIGDDVAASSCAHLSEGAIGDVHEHEGDTDDEGDDDRLPGEPAPRSPPRDGKDESSRQPSPTRMRRPVTVVTPDVSVYSPPVLRPAKPPVEQPQTDPHRHSIELPSMTTENNTTMYDSRQFKKPTAPVNEAMARYMNRKERMRQSASAATPSPRPPKSPLTPKHPDGNIVSPSESESPSTTATAATMSPFSPTFATAARNHVQRTPRKLWNAIGAEDRRLIVLQRTNEK</sequence>
<dbReference type="AlphaFoldDB" id="A0A6A4ZBY5"/>
<dbReference type="PANTHER" id="PTHR45532:SF1">
    <property type="entry name" value="WD REPEAT-CONTAINING PROTEIN 97"/>
    <property type="match status" value="1"/>
</dbReference>
<dbReference type="OrthoDB" id="6262491at2759"/>
<dbReference type="Pfam" id="PF00400">
    <property type="entry name" value="WD40"/>
    <property type="match status" value="1"/>
</dbReference>
<dbReference type="InterPro" id="IPR036322">
    <property type="entry name" value="WD40_repeat_dom_sf"/>
</dbReference>
<dbReference type="SMART" id="SM00320">
    <property type="entry name" value="WD40"/>
    <property type="match status" value="3"/>
</dbReference>
<feature type="compositionally biased region" description="Pro residues" evidence="2">
    <location>
        <begin position="330"/>
        <end position="339"/>
    </location>
</feature>